<keyword evidence="9" id="KW-0479">Metal-binding</keyword>
<dbReference type="InterPro" id="IPR013320">
    <property type="entry name" value="ConA-like_dom_sf"/>
</dbReference>
<dbReference type="PANTHER" id="PTHR12786:SF1">
    <property type="entry name" value="SPLICING REGULATOR SDE2"/>
    <property type="match status" value="1"/>
</dbReference>
<dbReference type="SUPFAM" id="SSF49899">
    <property type="entry name" value="Concanavalin A-like lectins/glucanases"/>
    <property type="match status" value="1"/>
</dbReference>
<evidence type="ECO:0000256" key="4">
    <source>
        <dbReference type="ARBA" id="ARBA00022490"/>
    </source>
</evidence>
<evidence type="ECO:0000256" key="9">
    <source>
        <dbReference type="PROSITE-ProRule" id="PRU00723"/>
    </source>
</evidence>
<evidence type="ECO:0000256" key="10">
    <source>
        <dbReference type="SAM" id="MobiDB-lite"/>
    </source>
</evidence>
<evidence type="ECO:0000256" key="3">
    <source>
        <dbReference type="ARBA" id="ARBA00008726"/>
    </source>
</evidence>
<evidence type="ECO:0000256" key="2">
    <source>
        <dbReference type="ARBA" id="ARBA00004496"/>
    </source>
</evidence>
<dbReference type="Gene3D" id="2.60.120.920">
    <property type="match status" value="1"/>
</dbReference>
<dbReference type="AlphaFoldDB" id="A0A7S2RN75"/>
<keyword evidence="5" id="KW-0507">mRNA processing</keyword>
<dbReference type="GO" id="GO:0005737">
    <property type="term" value="C:cytoplasm"/>
    <property type="evidence" value="ECO:0007669"/>
    <property type="project" value="UniProtKB-SubCell"/>
</dbReference>
<dbReference type="GO" id="GO:0008380">
    <property type="term" value="P:RNA splicing"/>
    <property type="evidence" value="ECO:0007669"/>
    <property type="project" value="UniProtKB-KW"/>
</dbReference>
<dbReference type="InterPro" id="IPR043136">
    <property type="entry name" value="B30.2/SPRY_sf"/>
</dbReference>
<keyword evidence="8" id="KW-0131">Cell cycle</keyword>
<dbReference type="Pfam" id="PF13297">
    <property type="entry name" value="SDE2_2C"/>
    <property type="match status" value="1"/>
</dbReference>
<dbReference type="InterPro" id="IPR003877">
    <property type="entry name" value="SPRY_dom"/>
</dbReference>
<dbReference type="SMART" id="SM00449">
    <property type="entry name" value="SPRY"/>
    <property type="match status" value="1"/>
</dbReference>
<evidence type="ECO:0000256" key="5">
    <source>
        <dbReference type="ARBA" id="ARBA00022664"/>
    </source>
</evidence>
<feature type="zinc finger region" description="C3H1-type" evidence="9">
    <location>
        <begin position="175"/>
        <end position="217"/>
    </location>
</feature>
<keyword evidence="9" id="KW-0862">Zinc</keyword>
<evidence type="ECO:0000259" key="11">
    <source>
        <dbReference type="PROSITE" id="PS50103"/>
    </source>
</evidence>
<keyword evidence="9" id="KW-0863">Zinc-finger</keyword>
<dbReference type="InterPro" id="IPR025086">
    <property type="entry name" value="SDE2/SF3A3_SAP"/>
</dbReference>
<dbReference type="InterPro" id="IPR053822">
    <property type="entry name" value="SDE2-like_dom"/>
</dbReference>
<dbReference type="Pfam" id="PF00622">
    <property type="entry name" value="SPRY"/>
    <property type="match status" value="1"/>
</dbReference>
<name>A0A7S2RN75_9STRA</name>
<dbReference type="GO" id="GO:0005634">
    <property type="term" value="C:nucleus"/>
    <property type="evidence" value="ECO:0007669"/>
    <property type="project" value="UniProtKB-SubCell"/>
</dbReference>
<dbReference type="PANTHER" id="PTHR12786">
    <property type="entry name" value="SPLICING FACTOR SF3A-RELATED"/>
    <property type="match status" value="1"/>
</dbReference>
<evidence type="ECO:0000256" key="8">
    <source>
        <dbReference type="ARBA" id="ARBA00023306"/>
    </source>
</evidence>
<sequence length="569" mass="63307">MVAQQIILEFNSSTHCVDVGASHTVRCSSLVGFVSERHGVPSDALALFQLGGRVPVKRHECVPGGSWVRCELASGGLLGGKGGFGQQLRQEGKSKSGKGTTNFGACRDLNGRRLRHVNNEIRLKMWRDEQERRSKTKGGSEVENQPSSLNDWFLPLPSWADAKRGSQKAGAFASQCKSDLCRDWVFAREGMKKIPPGAPSWWGCPRGRFCTFAHGKKELTDKGLQKLKESKKAERLEKETMFMRTYVEQIEEVEKSICNSISSGLKRSREEMDRKLQEEKCKPTAVEQGSSEDFYVRCLSGDVGCGETGEVEGRSSFATVVAPHVAVDDGQWYFECELTNLSQGIVQVGFAKQDFKPDQETNDGVGDKAHSWGLDIASKKIFDQGVEHKISTSFCSASSCTIGCSLDVKEREITFQVDGKLVLPRVSFQGSPNSFYFPSLSLELSCLVRLNLGERTFRFKPTYNDAKGFMGDGGLTKLVDSEESLDARVRAKPINTDSKQQTMLELEKYDSVDDLAKLDKDVLKKNLEVRGLKCGGTVEERAKRLFSIRGLRPDQYDPSLFPKKKKQKK</sequence>
<protein>
    <submittedName>
        <fullName evidence="13">Uncharacterized protein</fullName>
    </submittedName>
</protein>
<evidence type="ECO:0000256" key="6">
    <source>
        <dbReference type="ARBA" id="ARBA00023187"/>
    </source>
</evidence>
<dbReference type="PROSITE" id="PS50188">
    <property type="entry name" value="B302_SPRY"/>
    <property type="match status" value="1"/>
</dbReference>
<dbReference type="InterPro" id="IPR001870">
    <property type="entry name" value="B30.2/SPRY"/>
</dbReference>
<feature type="domain" description="B30.2/SPRY" evidence="12">
    <location>
        <begin position="263"/>
        <end position="457"/>
    </location>
</feature>
<dbReference type="CDD" id="cd11709">
    <property type="entry name" value="SPRY"/>
    <property type="match status" value="1"/>
</dbReference>
<evidence type="ECO:0000259" key="12">
    <source>
        <dbReference type="PROSITE" id="PS50188"/>
    </source>
</evidence>
<proteinExistence type="inferred from homology"/>
<keyword evidence="6" id="KW-0508">mRNA splicing</keyword>
<feature type="region of interest" description="Disordered" evidence="10">
    <location>
        <begin position="128"/>
        <end position="148"/>
    </location>
</feature>
<accession>A0A7S2RN75</accession>
<dbReference type="InterPro" id="IPR051421">
    <property type="entry name" value="RNA_Proc_DNA_Dmg_Regulator"/>
</dbReference>
<dbReference type="Pfam" id="PF22782">
    <property type="entry name" value="SDE2"/>
    <property type="match status" value="1"/>
</dbReference>
<dbReference type="GO" id="GO:0006397">
    <property type="term" value="P:mRNA processing"/>
    <property type="evidence" value="ECO:0007669"/>
    <property type="project" value="UniProtKB-KW"/>
</dbReference>
<keyword evidence="4" id="KW-0963">Cytoplasm</keyword>
<evidence type="ECO:0000256" key="1">
    <source>
        <dbReference type="ARBA" id="ARBA00004123"/>
    </source>
</evidence>
<evidence type="ECO:0000256" key="7">
    <source>
        <dbReference type="ARBA" id="ARBA00023242"/>
    </source>
</evidence>
<dbReference type="InterPro" id="IPR000571">
    <property type="entry name" value="Znf_CCCH"/>
</dbReference>
<comment type="subcellular location">
    <subcellularLocation>
        <location evidence="2">Cytoplasm</location>
    </subcellularLocation>
    <subcellularLocation>
        <location evidence="1">Nucleus</location>
    </subcellularLocation>
</comment>
<dbReference type="GO" id="GO:0008270">
    <property type="term" value="F:zinc ion binding"/>
    <property type="evidence" value="ECO:0007669"/>
    <property type="project" value="UniProtKB-KW"/>
</dbReference>
<evidence type="ECO:0000313" key="13">
    <source>
        <dbReference type="EMBL" id="CAD9675979.1"/>
    </source>
</evidence>
<organism evidence="13">
    <name type="scientific">Mucochytrium quahogii</name>
    <dbReference type="NCBI Taxonomy" id="96639"/>
    <lineage>
        <taxon>Eukaryota</taxon>
        <taxon>Sar</taxon>
        <taxon>Stramenopiles</taxon>
        <taxon>Bigyra</taxon>
        <taxon>Labyrinthulomycetes</taxon>
        <taxon>Thraustochytrida</taxon>
        <taxon>Thraustochytriidae</taxon>
        <taxon>Mucochytrium</taxon>
    </lineage>
</organism>
<keyword evidence="7" id="KW-0539">Nucleus</keyword>
<feature type="domain" description="C3H1-type" evidence="11">
    <location>
        <begin position="175"/>
        <end position="217"/>
    </location>
</feature>
<dbReference type="PROSITE" id="PS50103">
    <property type="entry name" value="ZF_C3H1"/>
    <property type="match status" value="1"/>
</dbReference>
<dbReference type="EMBL" id="HBHK01008476">
    <property type="protein sequence ID" value="CAD9675979.1"/>
    <property type="molecule type" value="Transcribed_RNA"/>
</dbReference>
<comment type="similarity">
    <text evidence="3">Belongs to the SDE2 family.</text>
</comment>
<gene>
    <name evidence="13" type="ORF">QSP1433_LOCUS5278</name>
</gene>
<reference evidence="13" key="1">
    <citation type="submission" date="2021-01" db="EMBL/GenBank/DDBJ databases">
        <authorList>
            <person name="Corre E."/>
            <person name="Pelletier E."/>
            <person name="Niang G."/>
            <person name="Scheremetjew M."/>
            <person name="Finn R."/>
            <person name="Kale V."/>
            <person name="Holt S."/>
            <person name="Cochrane G."/>
            <person name="Meng A."/>
            <person name="Brown T."/>
            <person name="Cohen L."/>
        </authorList>
    </citation>
    <scope>NUCLEOTIDE SEQUENCE</scope>
    <source>
        <strain evidence="13">NY070348D</strain>
    </source>
</reference>